<dbReference type="InterPro" id="IPR015879">
    <property type="entry name" value="Ring_hydroxy_dOase_asu_C_dom"/>
</dbReference>
<organism evidence="2">
    <name type="scientific">Mycobacterium xenopi 4042</name>
    <dbReference type="NCBI Taxonomy" id="1299334"/>
    <lineage>
        <taxon>Bacteria</taxon>
        <taxon>Bacillati</taxon>
        <taxon>Actinomycetota</taxon>
        <taxon>Actinomycetes</taxon>
        <taxon>Mycobacteriales</taxon>
        <taxon>Mycobacteriaceae</taxon>
        <taxon>Mycobacterium</taxon>
    </lineage>
</organism>
<dbReference type="EMBL" id="JAOB01000029">
    <property type="protein sequence ID" value="EUA56518.1"/>
    <property type="molecule type" value="Genomic_DNA"/>
</dbReference>
<dbReference type="Pfam" id="PF00848">
    <property type="entry name" value="Ring_hydroxyl_A"/>
    <property type="match status" value="1"/>
</dbReference>
<dbReference type="GO" id="GO:0005506">
    <property type="term" value="F:iron ion binding"/>
    <property type="evidence" value="ECO:0007669"/>
    <property type="project" value="InterPro"/>
</dbReference>
<reference evidence="2" key="1">
    <citation type="submission" date="2014-01" db="EMBL/GenBank/DDBJ databases">
        <authorList>
            <person name="Brown-Elliot B."/>
            <person name="Wallace R."/>
            <person name="Lenaerts A."/>
            <person name="Ordway D."/>
            <person name="DeGroote M.A."/>
            <person name="Parker T."/>
            <person name="Sizemore C."/>
            <person name="Tallon L.J."/>
            <person name="Sadzewicz L.K."/>
            <person name="Sengamalay N."/>
            <person name="Fraser C.M."/>
            <person name="Hine E."/>
            <person name="Shefchek K.A."/>
            <person name="Das S.P."/>
            <person name="Tettelin H."/>
        </authorList>
    </citation>
    <scope>NUCLEOTIDE SEQUENCE [LARGE SCALE GENOMIC DNA]</scope>
    <source>
        <strain evidence="2">4042</strain>
    </source>
</reference>
<evidence type="ECO:0000259" key="1">
    <source>
        <dbReference type="Pfam" id="PF00848"/>
    </source>
</evidence>
<protein>
    <submittedName>
        <fullName evidence="2">Ring hydroxylating alpha subunit family protein</fullName>
    </submittedName>
</protein>
<name>X8CM31_MYCXE</name>
<dbReference type="AlphaFoldDB" id="X8CM31"/>
<sequence length="153" mass="16769">MLEHLAVAALRRDAPPPVSTWCTDGQATYVYHLFPNAMFATFPDQVLLIVIDPVYVEHFVVTIYAMTTAESAEKPTKYANGRDPAGARTLLAAGALEDNEMSQGVQRGLRAGANTYVEFGRHESAIGRFHATLDERLRLLIEPTPRPAGDDQG</sequence>
<feature type="domain" description="Aromatic-ring-hydroxylating dioxygenase alpha subunit C-terminal" evidence="1">
    <location>
        <begin position="12"/>
        <end position="137"/>
    </location>
</feature>
<accession>X8CM31</accession>
<gene>
    <name evidence="2" type="ORF">I553_8566</name>
</gene>
<dbReference type="Gene3D" id="3.90.380.10">
    <property type="entry name" value="Naphthalene 1,2-dioxygenase Alpha Subunit, Chain A, domain 1"/>
    <property type="match status" value="1"/>
</dbReference>
<dbReference type="PATRIC" id="fig|1299334.3.peg.2664"/>
<evidence type="ECO:0000313" key="2">
    <source>
        <dbReference type="EMBL" id="EUA56518.1"/>
    </source>
</evidence>
<proteinExistence type="predicted"/>
<dbReference type="GO" id="GO:0051537">
    <property type="term" value="F:2 iron, 2 sulfur cluster binding"/>
    <property type="evidence" value="ECO:0007669"/>
    <property type="project" value="InterPro"/>
</dbReference>
<comment type="caution">
    <text evidence="2">The sequence shown here is derived from an EMBL/GenBank/DDBJ whole genome shotgun (WGS) entry which is preliminary data.</text>
</comment>
<dbReference type="SUPFAM" id="SSF55961">
    <property type="entry name" value="Bet v1-like"/>
    <property type="match status" value="1"/>
</dbReference>